<dbReference type="NCBIfam" id="TIGR02937">
    <property type="entry name" value="sigma70-ECF"/>
    <property type="match status" value="1"/>
</dbReference>
<gene>
    <name evidence="5" type="ORF">H9726_02035</name>
</gene>
<dbReference type="Proteomes" id="UP000824025">
    <property type="component" value="Unassembled WGS sequence"/>
</dbReference>
<keyword evidence="4" id="KW-0804">Transcription</keyword>
<proteinExistence type="inferred from homology"/>
<evidence type="ECO:0000256" key="3">
    <source>
        <dbReference type="ARBA" id="ARBA00023082"/>
    </source>
</evidence>
<dbReference type="InterPro" id="IPR039425">
    <property type="entry name" value="RNA_pol_sigma-70-like"/>
</dbReference>
<dbReference type="Gene3D" id="1.10.1740.10">
    <property type="match status" value="1"/>
</dbReference>
<dbReference type="InterPro" id="IPR036388">
    <property type="entry name" value="WH-like_DNA-bd_sf"/>
</dbReference>
<sequence length="167" mass="19998">MENNKLSELLVRMQKGDKSALERVYNEYFSRIYEAALYRVRNRDDAYDIAMEVFMKLCGYQKPFSEVANPMGMLYTITQNAVRDHFRRIRFRAEADIETVERSEEFEDGLWVSDMMCLLTEEEKDVFASHLIWGKSLKEISEERGCAYITVKRIYRSVKEKIRERYR</sequence>
<dbReference type="InterPro" id="IPR013324">
    <property type="entry name" value="RNA_pol_sigma_r3/r4-like"/>
</dbReference>
<evidence type="ECO:0000256" key="1">
    <source>
        <dbReference type="ARBA" id="ARBA00010641"/>
    </source>
</evidence>
<protein>
    <submittedName>
        <fullName evidence="5">RNA polymerase sigma factor</fullName>
    </submittedName>
</protein>
<dbReference type="SUPFAM" id="SSF88659">
    <property type="entry name" value="Sigma3 and sigma4 domains of RNA polymerase sigma factors"/>
    <property type="match status" value="1"/>
</dbReference>
<organism evidence="5 6">
    <name type="scientific">Candidatus Borkfalkia avicola</name>
    <dbReference type="NCBI Taxonomy" id="2838503"/>
    <lineage>
        <taxon>Bacteria</taxon>
        <taxon>Bacillati</taxon>
        <taxon>Bacillota</taxon>
        <taxon>Clostridia</taxon>
        <taxon>Christensenellales</taxon>
        <taxon>Christensenellaceae</taxon>
        <taxon>Candidatus Borkfalkia</taxon>
    </lineage>
</organism>
<dbReference type="GO" id="GO:0006352">
    <property type="term" value="P:DNA-templated transcription initiation"/>
    <property type="evidence" value="ECO:0007669"/>
    <property type="project" value="InterPro"/>
</dbReference>
<comment type="similarity">
    <text evidence="1">Belongs to the sigma-70 factor family. ECF subfamily.</text>
</comment>
<dbReference type="EMBL" id="DXCF01000009">
    <property type="protein sequence ID" value="HIZ09246.1"/>
    <property type="molecule type" value="Genomic_DNA"/>
</dbReference>
<evidence type="ECO:0000313" key="6">
    <source>
        <dbReference type="Proteomes" id="UP000824025"/>
    </source>
</evidence>
<reference evidence="5" key="1">
    <citation type="journal article" date="2021" name="PeerJ">
        <title>Extensive microbial diversity within the chicken gut microbiome revealed by metagenomics and culture.</title>
        <authorList>
            <person name="Gilroy R."/>
            <person name="Ravi A."/>
            <person name="Getino M."/>
            <person name="Pursley I."/>
            <person name="Horton D.L."/>
            <person name="Alikhan N.F."/>
            <person name="Baker D."/>
            <person name="Gharbi K."/>
            <person name="Hall N."/>
            <person name="Watson M."/>
            <person name="Adriaenssens E.M."/>
            <person name="Foster-Nyarko E."/>
            <person name="Jarju S."/>
            <person name="Secka A."/>
            <person name="Antonio M."/>
            <person name="Oren A."/>
            <person name="Chaudhuri R.R."/>
            <person name="La Ragione R."/>
            <person name="Hildebrand F."/>
            <person name="Pallen M.J."/>
        </authorList>
    </citation>
    <scope>NUCLEOTIDE SEQUENCE</scope>
    <source>
        <strain evidence="5">CHK192-19661</strain>
    </source>
</reference>
<dbReference type="PANTHER" id="PTHR43133">
    <property type="entry name" value="RNA POLYMERASE ECF-TYPE SIGMA FACTO"/>
    <property type="match status" value="1"/>
</dbReference>
<evidence type="ECO:0000313" key="5">
    <source>
        <dbReference type="EMBL" id="HIZ09246.1"/>
    </source>
</evidence>
<name>A0A9D2D6B3_9FIRM</name>
<evidence type="ECO:0000256" key="4">
    <source>
        <dbReference type="ARBA" id="ARBA00023163"/>
    </source>
</evidence>
<dbReference type="AlphaFoldDB" id="A0A9D2D6B3"/>
<dbReference type="GO" id="GO:0016987">
    <property type="term" value="F:sigma factor activity"/>
    <property type="evidence" value="ECO:0007669"/>
    <property type="project" value="UniProtKB-KW"/>
</dbReference>
<keyword evidence="3" id="KW-0731">Sigma factor</keyword>
<dbReference type="InterPro" id="IPR013325">
    <property type="entry name" value="RNA_pol_sigma_r2"/>
</dbReference>
<dbReference type="SUPFAM" id="SSF88946">
    <property type="entry name" value="Sigma2 domain of RNA polymerase sigma factors"/>
    <property type="match status" value="1"/>
</dbReference>
<accession>A0A9D2D6B3</accession>
<reference evidence="5" key="2">
    <citation type="submission" date="2021-04" db="EMBL/GenBank/DDBJ databases">
        <authorList>
            <person name="Gilroy R."/>
        </authorList>
    </citation>
    <scope>NUCLEOTIDE SEQUENCE</scope>
    <source>
        <strain evidence="5">CHK192-19661</strain>
    </source>
</reference>
<dbReference type="Gene3D" id="1.10.10.10">
    <property type="entry name" value="Winged helix-like DNA-binding domain superfamily/Winged helix DNA-binding domain"/>
    <property type="match status" value="1"/>
</dbReference>
<comment type="caution">
    <text evidence="5">The sequence shown here is derived from an EMBL/GenBank/DDBJ whole genome shotgun (WGS) entry which is preliminary data.</text>
</comment>
<evidence type="ECO:0000256" key="2">
    <source>
        <dbReference type="ARBA" id="ARBA00023015"/>
    </source>
</evidence>
<dbReference type="PANTHER" id="PTHR43133:SF51">
    <property type="entry name" value="RNA POLYMERASE SIGMA FACTOR"/>
    <property type="match status" value="1"/>
</dbReference>
<dbReference type="InterPro" id="IPR014284">
    <property type="entry name" value="RNA_pol_sigma-70_dom"/>
</dbReference>
<keyword evidence="2" id="KW-0805">Transcription regulation</keyword>